<dbReference type="InParanoid" id="A0A4W3H6S5"/>
<dbReference type="RefSeq" id="XP_007892569.1">
    <property type="nucleotide sequence ID" value="XM_007894378.2"/>
</dbReference>
<sequence length="833" mass="96410">MMEKGNNENEASVGKDVTLQISQLQALAAELKAGFTGAMHELNRIQHGDQFVEERIRAFGTEWQEQLKEMKDTFRTFKEELQGAHNQIREMSERQREMKEYIEMLQQENDWIQTKPLAHNSKMWNGEDEKSEDRTTGHKTYYHKTYENYEPALNQHYFSSPFHYSFQKAHSPDTEEGVYSSSDVHQRNDLASPMLTDHQDFQGQIDTETMTEYSDNFKDSNRSRYGSRENELETNHLINQLDSKKLQHQKEKYLVKRQQAAVELLESERAYMFYLSLILKTSVTVKGKDVILNSKDLRNIFPSSLRVLTQQHVCVLHTLEERVFRWQWQGIVGDIFMKLINGDDDKFLENYIIYLKELPECVSILNICSGDSLKFTRQHEDDCDEVRPDLLTLLFQPVQRIPEYVVLLQNILKYTEQNHPDYYLLLLCIQQFQTFMCRCSHLFQYNEELLTQNRAELKRLTVPQSRLKVSEKNQSMKSDEWEFTPQRYERFDNPDYRPFYTSELDLGPKSSTLKSALEVDSETCCRETRGYFNSNKARSIIGPSCPICPSETYAKNFPADYKTFLNRGEGELGHEEQETSCNPDDEESIQNASLLDQCSFASSDSSLDVRFMKTLNYIPARDPESTGCSLVLTPKHSAVEEDTDAIHKHLCYEAGHPVFNEAQTENYARNIMENVKIPISLSLSNIGSPALKTEGASLSQIKGSINKRLQKTITSSSRSEVDNKQTTDVWMELERVQNSGTATSAQMEDMCKLYKKEVNEQTAYSHSRKQEQKGGFRNSFRKLFKKKSNQSCSSSETKHTPNENPTQETTMTADQEFLARIAHVDHIDRGTAV</sequence>
<evidence type="ECO:0000256" key="2">
    <source>
        <dbReference type="SAM" id="MobiDB-lite"/>
    </source>
</evidence>
<feature type="coiled-coil region" evidence="1">
    <location>
        <begin position="67"/>
        <end position="108"/>
    </location>
</feature>
<dbReference type="GO" id="GO:0005085">
    <property type="term" value="F:guanyl-nucleotide exchange factor activity"/>
    <property type="evidence" value="ECO:0007669"/>
    <property type="project" value="InterPro"/>
</dbReference>
<reference evidence="4" key="4">
    <citation type="submission" date="2025-08" db="UniProtKB">
        <authorList>
            <consortium name="Ensembl"/>
        </authorList>
    </citation>
    <scope>IDENTIFICATION</scope>
</reference>
<dbReference type="Pfam" id="PF00621">
    <property type="entry name" value="RhoGEF"/>
    <property type="match status" value="1"/>
</dbReference>
<dbReference type="PANTHER" id="PTHR46944:SF1">
    <property type="entry name" value="RHO GUANINE NUCLEOTIDE EXCHANGE FACTOR 33"/>
    <property type="match status" value="1"/>
</dbReference>
<evidence type="ECO:0000259" key="3">
    <source>
        <dbReference type="PROSITE" id="PS50010"/>
    </source>
</evidence>
<dbReference type="Proteomes" id="UP000314986">
    <property type="component" value="Unassembled WGS sequence"/>
</dbReference>
<gene>
    <name evidence="4" type="primary">arhgef33</name>
</gene>
<dbReference type="Gene3D" id="1.20.900.10">
    <property type="entry name" value="Dbl homology (DH) domain"/>
    <property type="match status" value="1"/>
</dbReference>
<dbReference type="InterPro" id="IPR042849">
    <property type="entry name" value="ARHGEF33"/>
</dbReference>
<reference evidence="5" key="1">
    <citation type="journal article" date="2006" name="Science">
        <title>Ancient noncoding elements conserved in the human genome.</title>
        <authorList>
            <person name="Venkatesh B."/>
            <person name="Kirkness E.F."/>
            <person name="Loh Y.H."/>
            <person name="Halpern A.L."/>
            <person name="Lee A.P."/>
            <person name="Johnson J."/>
            <person name="Dandona N."/>
            <person name="Viswanathan L.D."/>
            <person name="Tay A."/>
            <person name="Venter J.C."/>
            <person name="Strausberg R.L."/>
            <person name="Brenner S."/>
        </authorList>
    </citation>
    <scope>NUCLEOTIDE SEQUENCE [LARGE SCALE GENOMIC DNA]</scope>
</reference>
<dbReference type="STRING" id="7868.ENSCMIP00000011436"/>
<name>A0A4W3H6S5_CALMI</name>
<reference evidence="5" key="2">
    <citation type="journal article" date="2007" name="PLoS Biol.">
        <title>Survey sequencing and comparative analysis of the elephant shark (Callorhinchus milii) genome.</title>
        <authorList>
            <person name="Venkatesh B."/>
            <person name="Kirkness E.F."/>
            <person name="Loh Y.H."/>
            <person name="Halpern A.L."/>
            <person name="Lee A.P."/>
            <person name="Johnson J."/>
            <person name="Dandona N."/>
            <person name="Viswanathan L.D."/>
            <person name="Tay A."/>
            <person name="Venter J.C."/>
            <person name="Strausberg R.L."/>
            <person name="Brenner S."/>
        </authorList>
    </citation>
    <scope>NUCLEOTIDE SEQUENCE [LARGE SCALE GENOMIC DNA]</scope>
</reference>
<proteinExistence type="predicted"/>
<dbReference type="InterPro" id="IPR000219">
    <property type="entry name" value="DH_dom"/>
</dbReference>
<dbReference type="PANTHER" id="PTHR46944">
    <property type="entry name" value="RHO GUANINE NUCLEOTIDE EXCHANGE FACTOR 33"/>
    <property type="match status" value="1"/>
</dbReference>
<dbReference type="InterPro" id="IPR035899">
    <property type="entry name" value="DBL_dom_sf"/>
</dbReference>
<keyword evidence="1" id="KW-0175">Coiled coil</keyword>
<keyword evidence="5" id="KW-1185">Reference proteome</keyword>
<dbReference type="GeneID" id="103179221"/>
<evidence type="ECO:0000313" key="5">
    <source>
        <dbReference type="Proteomes" id="UP000314986"/>
    </source>
</evidence>
<dbReference type="SUPFAM" id="SSF48065">
    <property type="entry name" value="DBL homology domain (DH-domain)"/>
    <property type="match status" value="1"/>
</dbReference>
<dbReference type="Ensembl" id="ENSCMIT00000011717.1">
    <property type="protein sequence ID" value="ENSCMIP00000011436.1"/>
    <property type="gene ID" value="ENSCMIG00000005936.1"/>
</dbReference>
<dbReference type="KEGG" id="cmk:103179221"/>
<dbReference type="AlphaFoldDB" id="A0A4W3H6S5"/>
<accession>A0A4W3H6S5</accession>
<dbReference type="GeneTree" id="ENSGT00940000163420"/>
<reference evidence="5" key="3">
    <citation type="journal article" date="2014" name="Nature">
        <title>Elephant shark genome provides unique insights into gnathostome evolution.</title>
        <authorList>
            <consortium name="International Elephant Shark Genome Sequencing Consortium"/>
            <person name="Venkatesh B."/>
            <person name="Lee A.P."/>
            <person name="Ravi V."/>
            <person name="Maurya A.K."/>
            <person name="Lian M.M."/>
            <person name="Swann J.B."/>
            <person name="Ohta Y."/>
            <person name="Flajnik M.F."/>
            <person name="Sutoh Y."/>
            <person name="Kasahara M."/>
            <person name="Hoon S."/>
            <person name="Gangu V."/>
            <person name="Roy S.W."/>
            <person name="Irimia M."/>
            <person name="Korzh V."/>
            <person name="Kondrychyn I."/>
            <person name="Lim Z.W."/>
            <person name="Tay B.H."/>
            <person name="Tohari S."/>
            <person name="Kong K.W."/>
            <person name="Ho S."/>
            <person name="Lorente-Galdos B."/>
            <person name="Quilez J."/>
            <person name="Marques-Bonet T."/>
            <person name="Raney B.J."/>
            <person name="Ingham P.W."/>
            <person name="Tay A."/>
            <person name="Hillier L.W."/>
            <person name="Minx P."/>
            <person name="Boehm T."/>
            <person name="Wilson R.K."/>
            <person name="Brenner S."/>
            <person name="Warren W.C."/>
        </authorList>
    </citation>
    <scope>NUCLEOTIDE SEQUENCE [LARGE SCALE GENOMIC DNA]</scope>
</reference>
<dbReference type="SMART" id="SM00325">
    <property type="entry name" value="RhoGEF"/>
    <property type="match status" value="1"/>
</dbReference>
<feature type="domain" description="DH" evidence="3">
    <location>
        <begin position="256"/>
        <end position="442"/>
    </location>
</feature>
<evidence type="ECO:0000256" key="1">
    <source>
        <dbReference type="SAM" id="Coils"/>
    </source>
</evidence>
<reference evidence="4" key="5">
    <citation type="submission" date="2025-09" db="UniProtKB">
        <authorList>
            <consortium name="Ensembl"/>
        </authorList>
    </citation>
    <scope>IDENTIFICATION</scope>
</reference>
<dbReference type="OrthoDB" id="8828665at2759"/>
<evidence type="ECO:0000313" key="4">
    <source>
        <dbReference type="Ensembl" id="ENSCMIP00000011436.1"/>
    </source>
</evidence>
<dbReference type="CTD" id="100271715"/>
<dbReference type="PROSITE" id="PS50010">
    <property type="entry name" value="DH_2"/>
    <property type="match status" value="1"/>
</dbReference>
<protein>
    <recommendedName>
        <fullName evidence="3">DH domain-containing protein</fullName>
    </recommendedName>
</protein>
<organism evidence="4 5">
    <name type="scientific">Callorhinchus milii</name>
    <name type="common">Ghost shark</name>
    <dbReference type="NCBI Taxonomy" id="7868"/>
    <lineage>
        <taxon>Eukaryota</taxon>
        <taxon>Metazoa</taxon>
        <taxon>Chordata</taxon>
        <taxon>Craniata</taxon>
        <taxon>Vertebrata</taxon>
        <taxon>Chondrichthyes</taxon>
        <taxon>Holocephali</taxon>
        <taxon>Chimaeriformes</taxon>
        <taxon>Callorhinchidae</taxon>
        <taxon>Callorhinchus</taxon>
    </lineage>
</organism>
<feature type="region of interest" description="Disordered" evidence="2">
    <location>
        <begin position="787"/>
        <end position="809"/>
    </location>
</feature>